<dbReference type="InterPro" id="IPR016181">
    <property type="entry name" value="Acyl_CoA_acyltransferase"/>
</dbReference>
<comment type="caution">
    <text evidence="4">The sequence shown here is derived from an EMBL/GenBank/DDBJ whole genome shotgun (WGS) entry which is preliminary data.</text>
</comment>
<dbReference type="PANTHER" id="PTHR43072:SF23">
    <property type="entry name" value="UPF0039 PROTEIN C11D3.02C"/>
    <property type="match status" value="1"/>
</dbReference>
<dbReference type="PANTHER" id="PTHR43072">
    <property type="entry name" value="N-ACETYLTRANSFERASE"/>
    <property type="match status" value="1"/>
</dbReference>
<dbReference type="Proteomes" id="UP001500552">
    <property type="component" value="Unassembled WGS sequence"/>
</dbReference>
<dbReference type="Gene3D" id="3.40.630.30">
    <property type="match status" value="1"/>
</dbReference>
<gene>
    <name evidence="4" type="ORF">GCM10023188_41530</name>
</gene>
<dbReference type="InterPro" id="IPR000182">
    <property type="entry name" value="GNAT_dom"/>
</dbReference>
<name>A0ABP8M0S0_9BACT</name>
<evidence type="ECO:0000256" key="1">
    <source>
        <dbReference type="ARBA" id="ARBA00022679"/>
    </source>
</evidence>
<organism evidence="4 5">
    <name type="scientific">Pontibacter saemangeumensis</name>
    <dbReference type="NCBI Taxonomy" id="1084525"/>
    <lineage>
        <taxon>Bacteria</taxon>
        <taxon>Pseudomonadati</taxon>
        <taxon>Bacteroidota</taxon>
        <taxon>Cytophagia</taxon>
        <taxon>Cytophagales</taxon>
        <taxon>Hymenobacteraceae</taxon>
        <taxon>Pontibacter</taxon>
    </lineage>
</organism>
<dbReference type="EMBL" id="BAABHC010000029">
    <property type="protein sequence ID" value="GAA4442155.1"/>
    <property type="molecule type" value="Genomic_DNA"/>
</dbReference>
<evidence type="ECO:0000259" key="3">
    <source>
        <dbReference type="PROSITE" id="PS51186"/>
    </source>
</evidence>
<sequence>MLPAHYAQVREIYNLGIATNNATFEREAPAWEEWDHSHMQSCRLVLLVEGRVAGWAALTPVSGRCVYRGVAEDSVYVHPDFKGRGFGKLLLRTLVEASEQEGIWTLQAGIFRENHASIRLHEACGFRLVGVRERIGQLHGQWRDTVLMERRSNKIGI</sequence>
<dbReference type="Pfam" id="PF00583">
    <property type="entry name" value="Acetyltransf_1"/>
    <property type="match status" value="1"/>
</dbReference>
<feature type="domain" description="N-acetyltransferase" evidence="3">
    <location>
        <begin position="1"/>
        <end position="153"/>
    </location>
</feature>
<proteinExistence type="predicted"/>
<evidence type="ECO:0000256" key="2">
    <source>
        <dbReference type="ARBA" id="ARBA00023315"/>
    </source>
</evidence>
<reference evidence="5" key="1">
    <citation type="journal article" date="2019" name="Int. J. Syst. Evol. Microbiol.">
        <title>The Global Catalogue of Microorganisms (GCM) 10K type strain sequencing project: providing services to taxonomists for standard genome sequencing and annotation.</title>
        <authorList>
            <consortium name="The Broad Institute Genomics Platform"/>
            <consortium name="The Broad Institute Genome Sequencing Center for Infectious Disease"/>
            <person name="Wu L."/>
            <person name="Ma J."/>
        </authorList>
    </citation>
    <scope>NUCLEOTIDE SEQUENCE [LARGE SCALE GENOMIC DNA]</scope>
    <source>
        <strain evidence="5">JCM 17926</strain>
    </source>
</reference>
<dbReference type="CDD" id="cd04301">
    <property type="entry name" value="NAT_SF"/>
    <property type="match status" value="1"/>
</dbReference>
<accession>A0ABP8M0S0</accession>
<dbReference type="SUPFAM" id="SSF55729">
    <property type="entry name" value="Acyl-CoA N-acyltransferases (Nat)"/>
    <property type="match status" value="1"/>
</dbReference>
<dbReference type="PROSITE" id="PS51186">
    <property type="entry name" value="GNAT"/>
    <property type="match status" value="1"/>
</dbReference>
<keyword evidence="5" id="KW-1185">Reference proteome</keyword>
<keyword evidence="1" id="KW-0808">Transferase</keyword>
<evidence type="ECO:0000313" key="4">
    <source>
        <dbReference type="EMBL" id="GAA4442155.1"/>
    </source>
</evidence>
<protein>
    <submittedName>
        <fullName evidence="4">GNAT family N-acetyltransferase</fullName>
    </submittedName>
</protein>
<evidence type="ECO:0000313" key="5">
    <source>
        <dbReference type="Proteomes" id="UP001500552"/>
    </source>
</evidence>
<keyword evidence="2" id="KW-0012">Acyltransferase</keyword>